<reference evidence="9 10" key="1">
    <citation type="submission" date="2018-02" db="EMBL/GenBank/DDBJ databases">
        <title>8 Nocardia nova and 1 Nocardia cyriacigeorgica strain used for evolution to TMP-SMX.</title>
        <authorList>
            <person name="Mehta H."/>
            <person name="Weng J."/>
            <person name="Shamoo Y."/>
        </authorList>
    </citation>
    <scope>NUCLEOTIDE SEQUENCE [LARGE SCALE GENOMIC DNA]</scope>
    <source>
        <strain evidence="9 10">BAA2227</strain>
    </source>
</reference>
<keyword evidence="3" id="KW-0805">Transcription regulation</keyword>
<evidence type="ECO:0000256" key="5">
    <source>
        <dbReference type="ARBA" id="ARBA00023125"/>
    </source>
</evidence>
<dbReference type="PANTHER" id="PTHR30173:SF43">
    <property type="entry name" value="ECF RNA POLYMERASE SIGMA FACTOR SIGI-RELATED"/>
    <property type="match status" value="1"/>
</dbReference>
<dbReference type="Pfam" id="PF04542">
    <property type="entry name" value="Sigma70_r2"/>
    <property type="match status" value="1"/>
</dbReference>
<dbReference type="InterPro" id="IPR013325">
    <property type="entry name" value="RNA_pol_sigma_r2"/>
</dbReference>
<evidence type="ECO:0000313" key="10">
    <source>
        <dbReference type="Proteomes" id="UP000238356"/>
    </source>
</evidence>
<organism evidence="9 10">
    <name type="scientific">Nocardia nova</name>
    <dbReference type="NCBI Taxonomy" id="37330"/>
    <lineage>
        <taxon>Bacteria</taxon>
        <taxon>Bacillati</taxon>
        <taxon>Actinomycetota</taxon>
        <taxon>Actinomycetes</taxon>
        <taxon>Mycobacteriales</taxon>
        <taxon>Nocardiaceae</taxon>
        <taxon>Nocardia</taxon>
    </lineage>
</organism>
<evidence type="ECO:0000256" key="2">
    <source>
        <dbReference type="ARBA" id="ARBA00011344"/>
    </source>
</evidence>
<dbReference type="InterPro" id="IPR007627">
    <property type="entry name" value="RNA_pol_sigma70_r2"/>
</dbReference>
<dbReference type="SUPFAM" id="SSF88946">
    <property type="entry name" value="Sigma2 domain of RNA polymerase sigma factors"/>
    <property type="match status" value="1"/>
</dbReference>
<evidence type="ECO:0000256" key="4">
    <source>
        <dbReference type="ARBA" id="ARBA00023082"/>
    </source>
</evidence>
<dbReference type="Proteomes" id="UP000238356">
    <property type="component" value="Unassembled WGS sequence"/>
</dbReference>
<dbReference type="Gene3D" id="1.10.10.10">
    <property type="entry name" value="Winged helix-like DNA-binding domain superfamily/Winged helix DNA-binding domain"/>
    <property type="match status" value="1"/>
</dbReference>
<protein>
    <submittedName>
        <fullName evidence="9">RNA polymerase subunit sigma-70</fullName>
    </submittedName>
</protein>
<dbReference type="EMBL" id="PSZD01000021">
    <property type="protein sequence ID" value="PPJ24105.1"/>
    <property type="molecule type" value="Genomic_DNA"/>
</dbReference>
<keyword evidence="5" id="KW-0238">DNA-binding</keyword>
<name>A0A2S5ZZR1_9NOCA</name>
<dbReference type="Gene3D" id="3.10.450.50">
    <property type="match status" value="1"/>
</dbReference>
<evidence type="ECO:0000256" key="6">
    <source>
        <dbReference type="ARBA" id="ARBA00023163"/>
    </source>
</evidence>
<evidence type="ECO:0000256" key="1">
    <source>
        <dbReference type="ARBA" id="ARBA00010641"/>
    </source>
</evidence>
<dbReference type="GO" id="GO:0003677">
    <property type="term" value="F:DNA binding"/>
    <property type="evidence" value="ECO:0007669"/>
    <property type="project" value="UniProtKB-KW"/>
</dbReference>
<sequence>MSEREQALQRLHDQRPRLRALAHHMLGSATDAEDAVQETWLRVHRSPPRTVGNLDAWLTTAVAHTCLDLLRTRRSRPEQPSGTQLPDPLLVAADGPAAPEEQALLADSVGLAMQMVLSQLEPAERIAFVLHDSFAVPFDHIAALLDRTPAATRQLASRARRRLRAAPTPDGELADQRAVVEAFFAAARRGDFEALVAQLAPEIVLRADAGAGVGWEIHGPRDTATRALLFARPSSDVRPVLVNGAAGAVIMFDGQPGVLLAFTVTNGRIAEIYVYADRERVAAFFR</sequence>
<dbReference type="GO" id="GO:0016987">
    <property type="term" value="F:sigma factor activity"/>
    <property type="evidence" value="ECO:0007669"/>
    <property type="project" value="UniProtKB-KW"/>
</dbReference>
<feature type="domain" description="RNA polymerase sigma factor 70 region 4 type 2" evidence="8">
    <location>
        <begin position="112"/>
        <end position="163"/>
    </location>
</feature>
<evidence type="ECO:0000313" key="9">
    <source>
        <dbReference type="EMBL" id="PPJ24105.1"/>
    </source>
</evidence>
<gene>
    <name evidence="9" type="ORF">C5F51_27045</name>
</gene>
<dbReference type="InterPro" id="IPR052704">
    <property type="entry name" value="ECF_Sigma-70_Domain"/>
</dbReference>
<dbReference type="InterPro" id="IPR014284">
    <property type="entry name" value="RNA_pol_sigma-70_dom"/>
</dbReference>
<evidence type="ECO:0000259" key="7">
    <source>
        <dbReference type="Pfam" id="PF04542"/>
    </source>
</evidence>
<dbReference type="SUPFAM" id="SSF54427">
    <property type="entry name" value="NTF2-like"/>
    <property type="match status" value="1"/>
</dbReference>
<keyword evidence="6" id="KW-0804">Transcription</keyword>
<dbReference type="SUPFAM" id="SSF88659">
    <property type="entry name" value="Sigma3 and sigma4 domains of RNA polymerase sigma factors"/>
    <property type="match status" value="1"/>
</dbReference>
<dbReference type="NCBIfam" id="TIGR02937">
    <property type="entry name" value="sigma70-ECF"/>
    <property type="match status" value="1"/>
</dbReference>
<dbReference type="RefSeq" id="WP_063012500.1">
    <property type="nucleotide sequence ID" value="NZ_JADLQW010000012.1"/>
</dbReference>
<comment type="similarity">
    <text evidence="1">Belongs to the sigma-70 factor family. ECF subfamily.</text>
</comment>
<evidence type="ECO:0000259" key="8">
    <source>
        <dbReference type="Pfam" id="PF08281"/>
    </source>
</evidence>
<dbReference type="InterPro" id="IPR013249">
    <property type="entry name" value="RNA_pol_sigma70_r4_t2"/>
</dbReference>
<dbReference type="InterPro" id="IPR032710">
    <property type="entry name" value="NTF2-like_dom_sf"/>
</dbReference>
<feature type="domain" description="RNA polymerase sigma-70 region 2" evidence="7">
    <location>
        <begin position="15"/>
        <end position="75"/>
    </location>
</feature>
<dbReference type="Pfam" id="PF08281">
    <property type="entry name" value="Sigma70_r4_2"/>
    <property type="match status" value="1"/>
</dbReference>
<evidence type="ECO:0000256" key="3">
    <source>
        <dbReference type="ARBA" id="ARBA00023015"/>
    </source>
</evidence>
<keyword evidence="10" id="KW-1185">Reference proteome</keyword>
<dbReference type="InterPro" id="IPR036388">
    <property type="entry name" value="WH-like_DNA-bd_sf"/>
</dbReference>
<dbReference type="GO" id="GO:0006352">
    <property type="term" value="P:DNA-templated transcription initiation"/>
    <property type="evidence" value="ECO:0007669"/>
    <property type="project" value="InterPro"/>
</dbReference>
<comment type="subunit">
    <text evidence="2">Interacts transiently with the RNA polymerase catalytic core formed by RpoA, RpoB, RpoC and RpoZ (2 alpha, 1 beta, 1 beta' and 1 omega subunit) to form the RNA polymerase holoenzyme that can initiate transcription.</text>
</comment>
<dbReference type="Gene3D" id="1.10.1740.10">
    <property type="match status" value="1"/>
</dbReference>
<dbReference type="InterPro" id="IPR013324">
    <property type="entry name" value="RNA_pol_sigma_r3/r4-like"/>
</dbReference>
<proteinExistence type="inferred from homology"/>
<dbReference type="PANTHER" id="PTHR30173">
    <property type="entry name" value="SIGMA 19 FACTOR"/>
    <property type="match status" value="1"/>
</dbReference>
<keyword evidence="4" id="KW-0731">Sigma factor</keyword>
<accession>A0A2S5ZZR1</accession>
<dbReference type="AlphaFoldDB" id="A0A2S5ZZR1"/>
<comment type="caution">
    <text evidence="9">The sequence shown here is derived from an EMBL/GenBank/DDBJ whole genome shotgun (WGS) entry which is preliminary data.</text>
</comment>